<reference evidence="2" key="3">
    <citation type="submission" date="2023-05" db="EMBL/GenBank/DDBJ databases">
        <authorList>
            <person name="Smith C.H."/>
        </authorList>
    </citation>
    <scope>NUCLEOTIDE SEQUENCE</scope>
    <source>
        <strain evidence="2">CHS0354</strain>
        <tissue evidence="2">Mantle</tissue>
    </source>
</reference>
<comment type="caution">
    <text evidence="2">The sequence shown here is derived from an EMBL/GenBank/DDBJ whole genome shotgun (WGS) entry which is preliminary data.</text>
</comment>
<dbReference type="EMBL" id="JAEAOA010001653">
    <property type="protein sequence ID" value="KAK3596129.1"/>
    <property type="molecule type" value="Genomic_DNA"/>
</dbReference>
<dbReference type="InterPro" id="IPR050218">
    <property type="entry name" value="LptD"/>
</dbReference>
<sequence>MSVLARCILILCLSAICTGLLIQAQETVPRRSMEIEAESIRKTSAEDDSALYEFLNSTVYDGKNKISADTIQYSTKTEEIQAAGNSVFEGPLGCIEGKNIGYSQKTGLVNGESVAYLDPVKKYYINADKVKIITAEKPYLELEGASLTNCNPKDPHWQIRFAYLKYFPNDYAYGYHAVLYMHGIPTLYTPVFGGPTVTERASGFLIPEISRSVSGNKSKSLGFRLKIPYFLNLRRDHDLTITPDFIQQRGVGLGLEYNYAFYEGMLGQISGWGIDEIAANRRPQDENMMADGDNPNPGRYALRYRHKQYAWLGKDKIFLEYRKNSDNEVNIEYFESSTVLDSSEFKDLIYIIPWRRGYFQAEYYKNEAFANQSIYNKDTDFRTTLSKEPELTLSHTFFDFPADTVDVSIRDKLSAFKRAEGWKGRRNIIQPEIMYNQLFGLLNINLTGGGSIYTYNIAYTYPESSTDISPDTEKTRNFDRIIPHSKGTASIEFFRPFTDGGGNLFGEFTIIPSISYDYVGDTEQRRSLSASPETVMRKTNQDYLDHQEMFDGYDRVYGYFSNTYRLDFTYYQIRQNRKRKIWGWSIYSIYDLWRKNNESETEAFFSGPYIEEIYRENKYGDMQLPLRTEWFISPAETYTVSGYMRYDHVLGRVMENNAGIDMTGKSGSRFGINYTHNSKAYKELNNSLHGKQRVLSFDTKFGFAKYWYFSYKAEWDLQRRYDPKVAGRSQREAVYSSVRLDKNDPCYNFFVSYEERIKEKTINAGIFFFVPNLSNAYISANNRIAGSDISPDTSTDISADSTADTIPVNIRGLSPEWLETLNCQGALGIPLMEFKDSTERIHSVYQDSAEGFPYRNARLISGCRLHNISVQGQFTTLNISFGADFKYKDTIYNRLKYNGFGLSVGYSYEFTEVFLVSAGIAVHRAEYVFYSGTHSLTDDTKEYTFPLMLEIRANLWGDIFMSIDRLQNTHASHIGRSQTGINFGVYF</sequence>
<evidence type="ECO:0000256" key="1">
    <source>
        <dbReference type="SAM" id="SignalP"/>
    </source>
</evidence>
<reference evidence="2" key="2">
    <citation type="journal article" date="2021" name="Genome Biol. Evol.">
        <title>Developing a high-quality reference genome for a parasitic bivalve with doubly uniparental inheritance (Bivalvia: Unionida).</title>
        <authorList>
            <person name="Smith C.H."/>
        </authorList>
    </citation>
    <scope>NUCLEOTIDE SEQUENCE</scope>
    <source>
        <strain evidence="2">CHS0354</strain>
        <tissue evidence="2">Mantle</tissue>
    </source>
</reference>
<dbReference type="GO" id="GO:1990351">
    <property type="term" value="C:transporter complex"/>
    <property type="evidence" value="ECO:0007669"/>
    <property type="project" value="TreeGrafter"/>
</dbReference>
<reference evidence="2" key="1">
    <citation type="journal article" date="2021" name="Genome Biol. Evol.">
        <title>A High-Quality Reference Genome for a Parasitic Bivalve with Doubly Uniparental Inheritance (Bivalvia: Unionida).</title>
        <authorList>
            <person name="Smith C.H."/>
        </authorList>
    </citation>
    <scope>NUCLEOTIDE SEQUENCE</scope>
    <source>
        <strain evidence="2">CHS0354</strain>
    </source>
</reference>
<protein>
    <recommendedName>
        <fullName evidence="4">LPS-assembly protein LptD</fullName>
    </recommendedName>
</protein>
<name>A0AAE0W013_9BIVA</name>
<dbReference type="AlphaFoldDB" id="A0AAE0W013"/>
<evidence type="ECO:0000313" key="3">
    <source>
        <dbReference type="Proteomes" id="UP001195483"/>
    </source>
</evidence>
<dbReference type="PANTHER" id="PTHR30189">
    <property type="entry name" value="LPS-ASSEMBLY PROTEIN"/>
    <property type="match status" value="1"/>
</dbReference>
<evidence type="ECO:0000313" key="2">
    <source>
        <dbReference type="EMBL" id="KAK3596129.1"/>
    </source>
</evidence>
<feature type="signal peptide" evidence="1">
    <location>
        <begin position="1"/>
        <end position="19"/>
    </location>
</feature>
<proteinExistence type="predicted"/>
<keyword evidence="1" id="KW-0732">Signal</keyword>
<keyword evidence="3" id="KW-1185">Reference proteome</keyword>
<accession>A0AAE0W013</accession>
<feature type="chain" id="PRO_5041903810" description="LPS-assembly protein LptD" evidence="1">
    <location>
        <begin position="20"/>
        <end position="987"/>
    </location>
</feature>
<dbReference type="PANTHER" id="PTHR30189:SF1">
    <property type="entry name" value="LPS-ASSEMBLY PROTEIN LPTD"/>
    <property type="match status" value="1"/>
</dbReference>
<gene>
    <name evidence="2" type="ORF">CHS0354_027399</name>
</gene>
<organism evidence="2 3">
    <name type="scientific">Potamilus streckersoni</name>
    <dbReference type="NCBI Taxonomy" id="2493646"/>
    <lineage>
        <taxon>Eukaryota</taxon>
        <taxon>Metazoa</taxon>
        <taxon>Spiralia</taxon>
        <taxon>Lophotrochozoa</taxon>
        <taxon>Mollusca</taxon>
        <taxon>Bivalvia</taxon>
        <taxon>Autobranchia</taxon>
        <taxon>Heteroconchia</taxon>
        <taxon>Palaeoheterodonta</taxon>
        <taxon>Unionida</taxon>
        <taxon>Unionoidea</taxon>
        <taxon>Unionidae</taxon>
        <taxon>Ambleminae</taxon>
        <taxon>Lampsilini</taxon>
        <taxon>Potamilus</taxon>
    </lineage>
</organism>
<dbReference type="Proteomes" id="UP001195483">
    <property type="component" value="Unassembled WGS sequence"/>
</dbReference>
<evidence type="ECO:0008006" key="4">
    <source>
        <dbReference type="Google" id="ProtNLM"/>
    </source>
</evidence>